<dbReference type="EMBL" id="CAADRP010001717">
    <property type="protein sequence ID" value="VFU49917.1"/>
    <property type="molecule type" value="Genomic_DNA"/>
</dbReference>
<feature type="compositionally biased region" description="Basic and acidic residues" evidence="1">
    <location>
        <begin position="1"/>
        <end position="13"/>
    </location>
</feature>
<sequence length="113" mass="13120">MKLAELSKKTTDKRPRKHATPKSRKLKRKKGNQTSKTTFSHMSRTLQHCHRIAQAEEDVTSQTTFSHKTRPPAVSHVAEEIIMKLGDTMPCYRHHDRTNEKSMASFCKRDLFN</sequence>
<gene>
    <name evidence="2" type="ORF">SVIM_LOCUS330858</name>
</gene>
<feature type="compositionally biased region" description="Polar residues" evidence="1">
    <location>
        <begin position="32"/>
        <end position="44"/>
    </location>
</feature>
<proteinExistence type="predicted"/>
<reference evidence="2" key="1">
    <citation type="submission" date="2019-03" db="EMBL/GenBank/DDBJ databases">
        <authorList>
            <person name="Mank J."/>
            <person name="Almeida P."/>
        </authorList>
    </citation>
    <scope>NUCLEOTIDE SEQUENCE</scope>
    <source>
        <strain evidence="2">78183</strain>
    </source>
</reference>
<evidence type="ECO:0000313" key="2">
    <source>
        <dbReference type="EMBL" id="VFU49917.1"/>
    </source>
</evidence>
<accession>A0A6N2M729</accession>
<name>A0A6N2M729_SALVM</name>
<organism evidence="2">
    <name type="scientific">Salix viminalis</name>
    <name type="common">Common osier</name>
    <name type="synonym">Basket willow</name>
    <dbReference type="NCBI Taxonomy" id="40686"/>
    <lineage>
        <taxon>Eukaryota</taxon>
        <taxon>Viridiplantae</taxon>
        <taxon>Streptophyta</taxon>
        <taxon>Embryophyta</taxon>
        <taxon>Tracheophyta</taxon>
        <taxon>Spermatophyta</taxon>
        <taxon>Magnoliopsida</taxon>
        <taxon>eudicotyledons</taxon>
        <taxon>Gunneridae</taxon>
        <taxon>Pentapetalae</taxon>
        <taxon>rosids</taxon>
        <taxon>fabids</taxon>
        <taxon>Malpighiales</taxon>
        <taxon>Salicaceae</taxon>
        <taxon>Saliceae</taxon>
        <taxon>Salix</taxon>
    </lineage>
</organism>
<protein>
    <submittedName>
        <fullName evidence="2">Uncharacterized protein</fullName>
    </submittedName>
</protein>
<evidence type="ECO:0000256" key="1">
    <source>
        <dbReference type="SAM" id="MobiDB-lite"/>
    </source>
</evidence>
<feature type="compositionally biased region" description="Basic residues" evidence="1">
    <location>
        <begin position="14"/>
        <end position="31"/>
    </location>
</feature>
<dbReference type="AlphaFoldDB" id="A0A6N2M729"/>
<feature type="region of interest" description="Disordered" evidence="1">
    <location>
        <begin position="1"/>
        <end position="44"/>
    </location>
</feature>